<feature type="region of interest" description="Disordered" evidence="1">
    <location>
        <begin position="83"/>
        <end position="104"/>
    </location>
</feature>
<dbReference type="Proteomes" id="UP000094819">
    <property type="component" value="Unassembled WGS sequence"/>
</dbReference>
<comment type="caution">
    <text evidence="3">The sequence shown here is derived from an EMBL/GenBank/DDBJ whole genome shotgun (WGS) entry which is preliminary data.</text>
</comment>
<keyword evidence="2" id="KW-1133">Transmembrane helix</keyword>
<keyword evidence="4" id="KW-1185">Reference proteome</keyword>
<keyword evidence="2" id="KW-0472">Membrane</keyword>
<gene>
    <name evidence="3" type="ORF">L198_04579</name>
</gene>
<name>A0A1E3J2W8_9TREE</name>
<evidence type="ECO:0000256" key="1">
    <source>
        <dbReference type="SAM" id="MobiDB-lite"/>
    </source>
</evidence>
<evidence type="ECO:0000313" key="3">
    <source>
        <dbReference type="EMBL" id="ODN95192.1"/>
    </source>
</evidence>
<dbReference type="EMBL" id="AWGH01000013">
    <property type="protein sequence ID" value="ODN95192.1"/>
    <property type="molecule type" value="Genomic_DNA"/>
</dbReference>
<dbReference type="GeneID" id="30193792"/>
<dbReference type="AlphaFoldDB" id="A0A1E3J2W8"/>
<dbReference type="RefSeq" id="XP_019031172.1">
    <property type="nucleotide sequence ID" value="XM_019176697.1"/>
</dbReference>
<feature type="transmembrane region" description="Helical" evidence="2">
    <location>
        <begin position="171"/>
        <end position="195"/>
    </location>
</feature>
<feature type="region of interest" description="Disordered" evidence="1">
    <location>
        <begin position="1"/>
        <end position="54"/>
    </location>
</feature>
<organism evidence="3 4">
    <name type="scientific">Cryptococcus wingfieldii CBS 7118</name>
    <dbReference type="NCBI Taxonomy" id="1295528"/>
    <lineage>
        <taxon>Eukaryota</taxon>
        <taxon>Fungi</taxon>
        <taxon>Dikarya</taxon>
        <taxon>Basidiomycota</taxon>
        <taxon>Agaricomycotina</taxon>
        <taxon>Tremellomycetes</taxon>
        <taxon>Tremellales</taxon>
        <taxon>Cryptococcaceae</taxon>
        <taxon>Cryptococcus</taxon>
    </lineage>
</organism>
<evidence type="ECO:0000256" key="2">
    <source>
        <dbReference type="SAM" id="Phobius"/>
    </source>
</evidence>
<sequence>MPFTPRLQRDRSHSHSSSLSISRSPNVLSAANFGGPPVSPHELDGPSFFEHRHAPRGSALGRTVSASGGDRLSAIQSVEDLTSAKPSTAEALIDPGAKTPSRLEAYTPDTYDTYEERLSAPLLKPQVHFDAPVSEAGEDETMDLDGVERLDGPAFEYTGPFQPPDSRELTLYMLSFGGVVILAVAAGLTTIFDWIL</sequence>
<evidence type="ECO:0000313" key="4">
    <source>
        <dbReference type="Proteomes" id="UP000094819"/>
    </source>
</evidence>
<keyword evidence="2" id="KW-0812">Transmembrane</keyword>
<protein>
    <submittedName>
        <fullName evidence="3">Uncharacterized protein</fullName>
    </submittedName>
</protein>
<reference evidence="3 4" key="1">
    <citation type="submission" date="2016-06" db="EMBL/GenBank/DDBJ databases">
        <title>Evolution of pathogenesis and genome organization in the Tremellales.</title>
        <authorList>
            <person name="Cuomo C."/>
            <person name="Litvintseva A."/>
            <person name="Heitman J."/>
            <person name="Chen Y."/>
            <person name="Sun S."/>
            <person name="Springer D."/>
            <person name="Dromer F."/>
            <person name="Young S."/>
            <person name="Zeng Q."/>
            <person name="Chapman S."/>
            <person name="Gujja S."/>
            <person name="Saif S."/>
            <person name="Birren B."/>
        </authorList>
    </citation>
    <scope>NUCLEOTIDE SEQUENCE [LARGE SCALE GENOMIC DNA]</scope>
    <source>
        <strain evidence="3 4">CBS 7118</strain>
    </source>
</reference>
<proteinExistence type="predicted"/>
<dbReference type="OrthoDB" id="2571494at2759"/>
<accession>A0A1E3J2W8</accession>
<feature type="compositionally biased region" description="Low complexity" evidence="1">
    <location>
        <begin position="15"/>
        <end position="24"/>
    </location>
</feature>
<feature type="compositionally biased region" description="Basic and acidic residues" evidence="1">
    <location>
        <begin position="41"/>
        <end position="52"/>
    </location>
</feature>